<reference evidence="1" key="1">
    <citation type="journal article" date="2020" name="Nature">
        <title>Giant virus diversity and host interactions through global metagenomics.</title>
        <authorList>
            <person name="Schulz F."/>
            <person name="Roux S."/>
            <person name="Paez-Espino D."/>
            <person name="Jungbluth S."/>
            <person name="Walsh D.A."/>
            <person name="Denef V.J."/>
            <person name="McMahon K.D."/>
            <person name="Konstantinidis K.T."/>
            <person name="Eloe-Fadrosh E.A."/>
            <person name="Kyrpides N.C."/>
            <person name="Woyke T."/>
        </authorList>
    </citation>
    <scope>NUCLEOTIDE SEQUENCE</scope>
    <source>
        <strain evidence="1">GVMAG-M-3300023184-51</strain>
    </source>
</reference>
<protein>
    <recommendedName>
        <fullName evidence="2">Hedgehog/Intein (Hint) domain-containing protein</fullName>
    </recommendedName>
</protein>
<dbReference type="InterPro" id="IPR015915">
    <property type="entry name" value="Kelch-typ_b-propeller"/>
</dbReference>
<evidence type="ECO:0008006" key="2">
    <source>
        <dbReference type="Google" id="ProtNLM"/>
    </source>
</evidence>
<dbReference type="InterPro" id="IPR011044">
    <property type="entry name" value="Quino_amine_DH_bsu"/>
</dbReference>
<dbReference type="InterPro" id="IPR015943">
    <property type="entry name" value="WD40/YVTN_repeat-like_dom_sf"/>
</dbReference>
<dbReference type="AlphaFoldDB" id="A0A6C0I9F3"/>
<dbReference type="Gene3D" id="2.130.10.10">
    <property type="entry name" value="YVTN repeat-like/Quinoprotein amine dehydrogenase"/>
    <property type="match status" value="1"/>
</dbReference>
<dbReference type="EMBL" id="MN740121">
    <property type="protein sequence ID" value="QHT88693.1"/>
    <property type="molecule type" value="Genomic_DNA"/>
</dbReference>
<dbReference type="Gene3D" id="2.120.10.80">
    <property type="entry name" value="Kelch-type beta propeller"/>
    <property type="match status" value="1"/>
</dbReference>
<dbReference type="SUPFAM" id="SSF50969">
    <property type="entry name" value="YVTN repeat-like/Quinoprotein amine dehydrogenase"/>
    <property type="match status" value="1"/>
</dbReference>
<dbReference type="PANTHER" id="PTHR31778:SF2">
    <property type="entry name" value="BUD SITE SELECTION PROTEIN RAX2"/>
    <property type="match status" value="1"/>
</dbReference>
<sequence>MDWVALIDSTTGINGINSTGYALATQGTKVYVGGLYTTAGGIPVNNIAVWDINTKKWAALGAGLNDLCRTVVISPDGLNVYVGGDFTQAGGQAIPGTAVWNVSSQTWSKVGNGTHTSYGIAVSQDNTKVYVGPWVWNISTSTWSPLGTGAGASNVLKLSPDGTKLYNGFFGTSIGGTPANRIAVCNLTTSTWSALTDSTTGINGVNGSVLSIAVSPDGQNIYASGFFTTAGGIPASFIAKWNTTTSRWATLGTGLNTNAYSIAITPDGTNLYASAGFYSSLLSTSVWNINTSTWSALNGDLNGQEIGIAITSDGSSLYAGGDFTLAGGITSNNIAQYIIRQTPTPPIPEPVICFKEGTKILCKINGADVYIPIQYIEEGMLVKTYKHGYKKCKINMKEDIHNTEDHSINNLYRLSRTNNSQLFEDLYITGSHSILYDNISEKEEEAMNNLLETYNDKFDIKIRNKIDGKYKLIAYYDRTFVEVRQNINVSIYHLVLENENKYVNYGIYANGVLTESIDEISLLRFYNKNNKNNSIKIVNVSKKKHKQTQFK</sequence>
<dbReference type="PANTHER" id="PTHR31778">
    <property type="entry name" value="BUD SITE SELECTION PROTEIN RAX2"/>
    <property type="match status" value="1"/>
</dbReference>
<evidence type="ECO:0000313" key="1">
    <source>
        <dbReference type="EMBL" id="QHT88693.1"/>
    </source>
</evidence>
<dbReference type="GO" id="GO:1902929">
    <property type="term" value="C:plasma membrane of growing cell tip"/>
    <property type="evidence" value="ECO:0007669"/>
    <property type="project" value="TreeGrafter"/>
</dbReference>
<accession>A0A6C0I9F3</accession>
<name>A0A6C0I9F3_9ZZZZ</name>
<proteinExistence type="predicted"/>
<organism evidence="1">
    <name type="scientific">viral metagenome</name>
    <dbReference type="NCBI Taxonomy" id="1070528"/>
    <lineage>
        <taxon>unclassified sequences</taxon>
        <taxon>metagenomes</taxon>
        <taxon>organismal metagenomes</taxon>
    </lineage>
</organism>